<keyword evidence="4" id="KW-0732">Signal</keyword>
<keyword evidence="6 8" id="KW-0472">Membrane</keyword>
<feature type="transmembrane region" description="Helical" evidence="8">
    <location>
        <begin position="516"/>
        <end position="538"/>
    </location>
</feature>
<dbReference type="PANTHER" id="PTHR47400:SF1">
    <property type="entry name" value="PROLINE-RICH TRANSMEMBRANE PROTEIN 3"/>
    <property type="match status" value="1"/>
</dbReference>
<evidence type="ECO:0000256" key="5">
    <source>
        <dbReference type="ARBA" id="ARBA00022989"/>
    </source>
</evidence>
<feature type="region of interest" description="Disordered" evidence="7">
    <location>
        <begin position="72"/>
        <end position="150"/>
    </location>
</feature>
<keyword evidence="11" id="KW-1185">Reference proteome</keyword>
<comment type="subcellular location">
    <subcellularLocation>
        <location evidence="1">Membrane</location>
        <topology evidence="1">Multi-pass membrane protein</topology>
    </subcellularLocation>
</comment>
<dbReference type="OMA" id="SEVQPRC"/>
<dbReference type="InterPro" id="IPR043242">
    <property type="entry name" value="PRRT3"/>
</dbReference>
<dbReference type="Ensembl" id="ENSBIXT00000013115.1">
    <property type="protein sequence ID" value="ENSBIXP00000027509.1"/>
    <property type="gene ID" value="ENSBIXG00000007250.1"/>
</dbReference>
<reference evidence="10" key="2">
    <citation type="submission" date="2025-08" db="UniProtKB">
        <authorList>
            <consortium name="Ensembl"/>
        </authorList>
    </citation>
    <scope>IDENTIFICATION</scope>
</reference>
<accession>A0A4W2DSU5</accession>
<feature type="compositionally biased region" description="Polar residues" evidence="7">
    <location>
        <begin position="368"/>
        <end position="377"/>
    </location>
</feature>
<evidence type="ECO:0000313" key="10">
    <source>
        <dbReference type="Ensembl" id="ENSBIXP00000027509.1"/>
    </source>
</evidence>
<dbReference type="PANTHER" id="PTHR47400">
    <property type="entry name" value="PROLINE-RICH TRANSMEMBRANE PROTEIN 3"/>
    <property type="match status" value="1"/>
</dbReference>
<feature type="region of interest" description="Disordered" evidence="7">
    <location>
        <begin position="239"/>
        <end position="500"/>
    </location>
</feature>
<proteinExistence type="predicted"/>
<feature type="transmembrane region" description="Helical" evidence="8">
    <location>
        <begin position="583"/>
        <end position="603"/>
    </location>
</feature>
<evidence type="ECO:0000256" key="8">
    <source>
        <dbReference type="SAM" id="Phobius"/>
    </source>
</evidence>
<feature type="transmembrane region" description="Helical" evidence="8">
    <location>
        <begin position="642"/>
        <end position="662"/>
    </location>
</feature>
<dbReference type="Proteomes" id="UP000314981">
    <property type="component" value="Chromosome 22"/>
</dbReference>
<evidence type="ECO:0000259" key="9">
    <source>
        <dbReference type="Pfam" id="PF25987"/>
    </source>
</evidence>
<evidence type="ECO:0000256" key="7">
    <source>
        <dbReference type="SAM" id="MobiDB-lite"/>
    </source>
</evidence>
<feature type="compositionally biased region" description="Polar residues" evidence="7">
    <location>
        <begin position="454"/>
        <end position="470"/>
    </location>
</feature>
<feature type="domain" description="Proline-rich transmembrane protein 3/4" evidence="9">
    <location>
        <begin position="492"/>
        <end position="763"/>
    </location>
</feature>
<sequence length="1019" mass="105764">MRRGEQLQGRAQGEHGGCQLGAQAHPVRTGSGGLEAQASAWSMAPSPWGCVHGLLLLLPLLSLGASPALGRGLPRPLEDSEPHLAPGAQGKGPLDTERQAFDFFWENPRDESPWNASVPQVPAEEMPERPEDALGPALHGPKAAHGAQKGGLPVTDDLQMARGPISQGWTGPPDSQEPMEQEAPVPYPVGAPHLPFFPTTPRLHLGLATVPPTSGGPGGRVGQLPPRDEGLLAKGKTRVSETFPEDHKGPSPTLVPHPGIVARPGMEEQGGGEEDFQEAVQGPLSTQQGPAAPDTGSVSPAEGASSQEPESQPDLALARSLPPAEEQPMELPKTAGAGEAWEVSSSSPSPKEAHLPDVRGSPGPQPSDLPSSETSDGQPKPELAAMNGADPISPQRVRGAVEAPGTPKSLIPGPLDLGPTANRTESPVGSLKPDEAEEWPGRPQSHPPAPPVQAPSTSRRGLIRVTTQRALGQPPPPEPSASSMASVPASSPPTNATAPPLRWGPLRRVLSFSWELHVYGVGVLFLLPALLALASLAAAPAGPRLALVAAVLVLVAGGLRSAYMLTDPYGSQARLGLRAGLVLYNLPFPLLLTALAALTLLGLGAGLPQQLQNPLLLGALALTHGLGLLTTDLLSVRPALNLLAQGLSCAWGAAVALGTLCLCRRRLLDGPRGWDASPGPRLLAVAGALGLLASGLQLAAALWLYPGPGRVGRFSWAWWGVHFWLRLLELTWALTLALAALAAARPRPPTEHACWAKLLRLACPTPSSKSEVPERPNNCYAGPSGVSAGTLDISKSLIRNPAEGGPPATPSSGAWGSATSLSRGPQGGPGLSRSSVGPAPSISELDLRPPSPINLSRSIDAALFREHLVQDSVFRRCGLRCLASPPPGGALRSRRGSHPDAELDGLGSSLLRGRCRSLSDVRVRGPVPPHVVEEADAAASGSSVDSFSRGSLKISWNPWRHGLSSVDSLPLDELPSTVQLLSTPAPAPAPAWSGEPQNGVQPRCKTGDSRSASSDTIEL</sequence>
<feature type="transmembrane region" description="Helical" evidence="8">
    <location>
        <begin position="682"/>
        <end position="703"/>
    </location>
</feature>
<organism evidence="10 11">
    <name type="scientific">Bos indicus x Bos taurus</name>
    <name type="common">Hybrid cattle</name>
    <dbReference type="NCBI Taxonomy" id="30522"/>
    <lineage>
        <taxon>Eukaryota</taxon>
        <taxon>Metazoa</taxon>
        <taxon>Chordata</taxon>
        <taxon>Craniata</taxon>
        <taxon>Vertebrata</taxon>
        <taxon>Euteleostomi</taxon>
        <taxon>Mammalia</taxon>
        <taxon>Eutheria</taxon>
        <taxon>Laurasiatheria</taxon>
        <taxon>Artiodactyla</taxon>
        <taxon>Ruminantia</taxon>
        <taxon>Pecora</taxon>
        <taxon>Bovidae</taxon>
        <taxon>Bovinae</taxon>
        <taxon>Bos</taxon>
    </lineage>
</organism>
<keyword evidence="3 8" id="KW-0812">Transmembrane</keyword>
<feature type="region of interest" description="Disordered" evidence="7">
    <location>
        <begin position="797"/>
        <end position="851"/>
    </location>
</feature>
<protein>
    <recommendedName>
        <fullName evidence="9">Proline-rich transmembrane protein 3/4 domain-containing protein</fullName>
    </recommendedName>
</protein>
<reference evidence="10 11" key="1">
    <citation type="submission" date="2018-11" db="EMBL/GenBank/DDBJ databases">
        <title>Haplotype-resolved cattle genomes.</title>
        <authorList>
            <person name="Low W.Y."/>
            <person name="Tearle R."/>
            <person name="Bickhart D.M."/>
            <person name="Rosen B.D."/>
            <person name="Koren S."/>
            <person name="Rhie A."/>
            <person name="Hiendleder S."/>
            <person name="Phillippy A.M."/>
            <person name="Smith T.P.L."/>
            <person name="Williams J.L."/>
        </authorList>
    </citation>
    <scope>NUCLEOTIDE SEQUENCE [LARGE SCALE GENOMIC DNA]</scope>
</reference>
<feature type="compositionally biased region" description="Polar residues" evidence="7">
    <location>
        <begin position="1009"/>
        <end position="1019"/>
    </location>
</feature>
<feature type="transmembrane region" description="Helical" evidence="8">
    <location>
        <begin position="545"/>
        <end position="563"/>
    </location>
</feature>
<evidence type="ECO:0000256" key="1">
    <source>
        <dbReference type="ARBA" id="ARBA00004141"/>
    </source>
</evidence>
<reference evidence="10" key="3">
    <citation type="submission" date="2025-09" db="UniProtKB">
        <authorList>
            <consortium name="Ensembl"/>
        </authorList>
    </citation>
    <scope>IDENTIFICATION</scope>
</reference>
<dbReference type="AlphaFoldDB" id="A0A4W2DSU5"/>
<keyword evidence="5 8" id="KW-1133">Transmembrane helix</keyword>
<evidence type="ECO:0000256" key="2">
    <source>
        <dbReference type="ARBA" id="ARBA00022553"/>
    </source>
</evidence>
<feature type="region of interest" description="Disordered" evidence="7">
    <location>
        <begin position="1"/>
        <end position="32"/>
    </location>
</feature>
<feature type="region of interest" description="Disordered" evidence="7">
    <location>
        <begin position="886"/>
        <end position="905"/>
    </location>
</feature>
<feature type="compositionally biased region" description="Low complexity" evidence="7">
    <location>
        <begin position="480"/>
        <end position="500"/>
    </location>
</feature>
<name>A0A4W2DSU5_BOBOX</name>
<dbReference type="InterPro" id="IPR059081">
    <property type="entry name" value="PRRT3-4"/>
</dbReference>
<dbReference type="STRING" id="30522.A0A4W2DSU5"/>
<evidence type="ECO:0000256" key="4">
    <source>
        <dbReference type="ARBA" id="ARBA00022729"/>
    </source>
</evidence>
<evidence type="ECO:0000256" key="6">
    <source>
        <dbReference type="ARBA" id="ARBA00023136"/>
    </source>
</evidence>
<feature type="region of interest" description="Disordered" evidence="7">
    <location>
        <begin position="980"/>
        <end position="1019"/>
    </location>
</feature>
<keyword evidence="2" id="KW-0597">Phosphoprotein</keyword>
<feature type="transmembrane region" description="Helical" evidence="8">
    <location>
        <begin position="615"/>
        <end position="636"/>
    </location>
</feature>
<evidence type="ECO:0000313" key="11">
    <source>
        <dbReference type="Proteomes" id="UP000314981"/>
    </source>
</evidence>
<dbReference type="Pfam" id="PF25987">
    <property type="entry name" value="PRRT3"/>
    <property type="match status" value="1"/>
</dbReference>
<evidence type="ECO:0000256" key="3">
    <source>
        <dbReference type="ARBA" id="ARBA00022692"/>
    </source>
</evidence>
<feature type="compositionally biased region" description="Polar residues" evidence="7">
    <location>
        <begin position="810"/>
        <end position="823"/>
    </location>
</feature>